<evidence type="ECO:0000256" key="1">
    <source>
        <dbReference type="RuleBase" id="RU000383"/>
    </source>
</evidence>
<dbReference type="AlphaFoldDB" id="A0AAD5SBS1"/>
<dbReference type="InterPro" id="IPR043198">
    <property type="entry name" value="Cyclin/Ssn8"/>
</dbReference>
<feature type="domain" description="Cyclin-like" evidence="3">
    <location>
        <begin position="183"/>
        <end position="269"/>
    </location>
</feature>
<dbReference type="InterPro" id="IPR013763">
    <property type="entry name" value="Cyclin-like_dom"/>
</dbReference>
<name>A0AAD5SBS1_9FUNG</name>
<keyword evidence="5" id="KW-1185">Reference proteome</keyword>
<dbReference type="SMART" id="SM00385">
    <property type="entry name" value="CYCLIN"/>
    <property type="match status" value="2"/>
</dbReference>
<dbReference type="GO" id="GO:0016538">
    <property type="term" value="F:cyclin-dependent protein serine/threonine kinase regulator activity"/>
    <property type="evidence" value="ECO:0007669"/>
    <property type="project" value="InterPro"/>
</dbReference>
<evidence type="ECO:0000313" key="5">
    <source>
        <dbReference type="Proteomes" id="UP001212841"/>
    </source>
</evidence>
<dbReference type="InterPro" id="IPR006671">
    <property type="entry name" value="Cyclin_N"/>
</dbReference>
<gene>
    <name evidence="4" type="ORF">HK097_008527</name>
</gene>
<protein>
    <recommendedName>
        <fullName evidence="3">Cyclin-like domain-containing protein</fullName>
    </recommendedName>
</protein>
<comment type="similarity">
    <text evidence="1">Belongs to the cyclin family.</text>
</comment>
<dbReference type="SUPFAM" id="SSF47954">
    <property type="entry name" value="Cyclin-like"/>
    <property type="match status" value="2"/>
</dbReference>
<sequence>MSSQSRKRPRSLSPPPRHSSNRTSHPKTPPQPKPSQTQWNFSPEELTRTPSIQDGLTIEQERNLRLRGAKFITSCGASHRVPQNVISVACIYFQRFYVRQSFKEHQHWEIAAACLFTAAKVEENVLKLGALAFTCAKKAKKDETAVYDDKCDTQRRWRERILWYEGVILSTLCFDLEVEKPEAYIAKFASRLQSLQGDKQLLHIAWGLGMDCFLKTTMCLEFVCTEVACAALLLAARFLNTPAIVEEMWKTAENVNRNRVYEAAKRMLAFLQTTSTAALAKK</sequence>
<evidence type="ECO:0000313" key="4">
    <source>
        <dbReference type="EMBL" id="KAJ3050526.1"/>
    </source>
</evidence>
<feature type="domain" description="Cyclin-like" evidence="3">
    <location>
        <begin position="70"/>
        <end position="152"/>
    </location>
</feature>
<feature type="compositionally biased region" description="Basic residues" evidence="2">
    <location>
        <begin position="1"/>
        <end position="10"/>
    </location>
</feature>
<comment type="caution">
    <text evidence="4">The sequence shown here is derived from an EMBL/GenBank/DDBJ whole genome shotgun (WGS) entry which is preliminary data.</text>
</comment>
<dbReference type="GO" id="GO:0006357">
    <property type="term" value="P:regulation of transcription by RNA polymerase II"/>
    <property type="evidence" value="ECO:0007669"/>
    <property type="project" value="InterPro"/>
</dbReference>
<evidence type="ECO:0000259" key="3">
    <source>
        <dbReference type="SMART" id="SM00385"/>
    </source>
</evidence>
<organism evidence="4 5">
    <name type="scientific">Rhizophlyctis rosea</name>
    <dbReference type="NCBI Taxonomy" id="64517"/>
    <lineage>
        <taxon>Eukaryota</taxon>
        <taxon>Fungi</taxon>
        <taxon>Fungi incertae sedis</taxon>
        <taxon>Chytridiomycota</taxon>
        <taxon>Chytridiomycota incertae sedis</taxon>
        <taxon>Chytridiomycetes</taxon>
        <taxon>Rhizophlyctidales</taxon>
        <taxon>Rhizophlyctidaceae</taxon>
        <taxon>Rhizophlyctis</taxon>
    </lineage>
</organism>
<reference evidence="4" key="1">
    <citation type="submission" date="2020-05" db="EMBL/GenBank/DDBJ databases">
        <title>Phylogenomic resolution of chytrid fungi.</title>
        <authorList>
            <person name="Stajich J.E."/>
            <person name="Amses K."/>
            <person name="Simmons R."/>
            <person name="Seto K."/>
            <person name="Myers J."/>
            <person name="Bonds A."/>
            <person name="Quandt C.A."/>
            <person name="Barry K."/>
            <person name="Liu P."/>
            <person name="Grigoriev I."/>
            <person name="Longcore J.E."/>
            <person name="James T.Y."/>
        </authorList>
    </citation>
    <scope>NUCLEOTIDE SEQUENCE</scope>
    <source>
        <strain evidence="4">JEL0318</strain>
    </source>
</reference>
<dbReference type="Pfam" id="PF00134">
    <property type="entry name" value="Cyclin_N"/>
    <property type="match status" value="1"/>
</dbReference>
<evidence type="ECO:0000256" key="2">
    <source>
        <dbReference type="SAM" id="MobiDB-lite"/>
    </source>
</evidence>
<dbReference type="Proteomes" id="UP001212841">
    <property type="component" value="Unassembled WGS sequence"/>
</dbReference>
<dbReference type="EMBL" id="JADGJD010000503">
    <property type="protein sequence ID" value="KAJ3050526.1"/>
    <property type="molecule type" value="Genomic_DNA"/>
</dbReference>
<feature type="region of interest" description="Disordered" evidence="2">
    <location>
        <begin position="1"/>
        <end position="43"/>
    </location>
</feature>
<keyword evidence="1" id="KW-0195">Cyclin</keyword>
<dbReference type="InterPro" id="IPR036915">
    <property type="entry name" value="Cyclin-like_sf"/>
</dbReference>
<proteinExistence type="inferred from homology"/>
<dbReference type="PIRSF" id="PIRSF028758">
    <property type="entry name" value="Cyclin, C/H/G types"/>
    <property type="match status" value="1"/>
</dbReference>
<dbReference type="PANTHER" id="PTHR10026">
    <property type="entry name" value="CYCLIN"/>
    <property type="match status" value="1"/>
</dbReference>
<dbReference type="Gene3D" id="1.10.472.10">
    <property type="entry name" value="Cyclin-like"/>
    <property type="match status" value="2"/>
</dbReference>
<accession>A0AAD5SBS1</accession>